<dbReference type="InterPro" id="IPR036412">
    <property type="entry name" value="HAD-like_sf"/>
</dbReference>
<protein>
    <submittedName>
        <fullName evidence="5">HAD family hydrolase</fullName>
    </submittedName>
</protein>
<evidence type="ECO:0000313" key="5">
    <source>
        <dbReference type="EMBL" id="MBT0773154.1"/>
    </source>
</evidence>
<dbReference type="Proteomes" id="UP001197247">
    <property type="component" value="Unassembled WGS sequence"/>
</dbReference>
<feature type="region of interest" description="Disordered" evidence="4">
    <location>
        <begin position="186"/>
        <end position="213"/>
    </location>
</feature>
<dbReference type="PANTHER" id="PTHR46470">
    <property type="entry name" value="N-ACYLNEURAMINATE-9-PHOSPHATASE"/>
    <property type="match status" value="1"/>
</dbReference>
<dbReference type="NCBIfam" id="TIGR01549">
    <property type="entry name" value="HAD-SF-IA-v1"/>
    <property type="match status" value="1"/>
</dbReference>
<comment type="cofactor">
    <cofactor evidence="1">
        <name>Mg(2+)</name>
        <dbReference type="ChEBI" id="CHEBI:18420"/>
    </cofactor>
</comment>
<dbReference type="SFLD" id="SFLDG01129">
    <property type="entry name" value="C1.5:_HAD__Beta-PGM__Phosphata"/>
    <property type="match status" value="1"/>
</dbReference>
<dbReference type="RefSeq" id="WP_214159682.1">
    <property type="nucleotide sequence ID" value="NZ_JAHBAY010000015.1"/>
</dbReference>
<accession>A0ABS5TRA7</accession>
<keyword evidence="2 5" id="KW-0378">Hydrolase</keyword>
<dbReference type="InterPro" id="IPR051400">
    <property type="entry name" value="HAD-like_hydrolase"/>
</dbReference>
<dbReference type="InterPro" id="IPR041492">
    <property type="entry name" value="HAD_2"/>
</dbReference>
<dbReference type="SFLD" id="SFLDS00003">
    <property type="entry name" value="Haloacid_Dehalogenase"/>
    <property type="match status" value="1"/>
</dbReference>
<evidence type="ECO:0000256" key="3">
    <source>
        <dbReference type="ARBA" id="ARBA00022842"/>
    </source>
</evidence>
<gene>
    <name evidence="5" type="ORF">KIH74_29690</name>
</gene>
<keyword evidence="6" id="KW-1185">Reference proteome</keyword>
<proteinExistence type="predicted"/>
<dbReference type="PRINTS" id="PR00413">
    <property type="entry name" value="HADHALOGNASE"/>
</dbReference>
<evidence type="ECO:0000256" key="4">
    <source>
        <dbReference type="SAM" id="MobiDB-lite"/>
    </source>
</evidence>
<dbReference type="Gene3D" id="3.40.50.1000">
    <property type="entry name" value="HAD superfamily/HAD-like"/>
    <property type="match status" value="1"/>
</dbReference>
<keyword evidence="3" id="KW-0460">Magnesium</keyword>
<dbReference type="EMBL" id="JAHBAY010000015">
    <property type="protein sequence ID" value="MBT0773154.1"/>
    <property type="molecule type" value="Genomic_DNA"/>
</dbReference>
<evidence type="ECO:0000256" key="1">
    <source>
        <dbReference type="ARBA" id="ARBA00001946"/>
    </source>
</evidence>
<dbReference type="SUPFAM" id="SSF56784">
    <property type="entry name" value="HAD-like"/>
    <property type="match status" value="1"/>
</dbReference>
<name>A0ABS5TRA7_9ACTN</name>
<dbReference type="InterPro" id="IPR023214">
    <property type="entry name" value="HAD_sf"/>
</dbReference>
<sequence length="213" mass="23270">MRVAIIDLDGTLIDRDSAFARWADHFCAENGLDRVLVGKLDIRFRSRRQQFFAELVTSFDLAADPSEIWAEYRSLMPTFAAAFPGVREGLTALRESGWRLALLSNGEADNQNGKLEKNDLLEFFDIVRISGESGLRKPDSAAYLDAVAAMGISGGTLPWMLGDDPLMDVVGPARLGLSTAWVSHGRTWPGGSPGPDLSARSPAQALHRLSQVR</sequence>
<dbReference type="InterPro" id="IPR006439">
    <property type="entry name" value="HAD-SF_hydro_IA"/>
</dbReference>
<dbReference type="PANTHER" id="PTHR46470:SF4">
    <property type="entry name" value="5-AMINO-6-(5-PHOSPHO-D-RIBITYLAMINO)URACIL PHOSPHATASE YIGB"/>
    <property type="match status" value="1"/>
</dbReference>
<dbReference type="Gene3D" id="1.10.150.520">
    <property type="match status" value="1"/>
</dbReference>
<dbReference type="GO" id="GO:0016787">
    <property type="term" value="F:hydrolase activity"/>
    <property type="evidence" value="ECO:0007669"/>
    <property type="project" value="UniProtKB-KW"/>
</dbReference>
<organism evidence="5 6">
    <name type="scientific">Kineosporia corallincola</name>
    <dbReference type="NCBI Taxonomy" id="2835133"/>
    <lineage>
        <taxon>Bacteria</taxon>
        <taxon>Bacillati</taxon>
        <taxon>Actinomycetota</taxon>
        <taxon>Actinomycetes</taxon>
        <taxon>Kineosporiales</taxon>
        <taxon>Kineosporiaceae</taxon>
        <taxon>Kineosporia</taxon>
    </lineage>
</organism>
<evidence type="ECO:0000256" key="2">
    <source>
        <dbReference type="ARBA" id="ARBA00022801"/>
    </source>
</evidence>
<dbReference type="Pfam" id="PF13419">
    <property type="entry name" value="HAD_2"/>
    <property type="match status" value="1"/>
</dbReference>
<evidence type="ECO:0000313" key="6">
    <source>
        <dbReference type="Proteomes" id="UP001197247"/>
    </source>
</evidence>
<reference evidence="5 6" key="1">
    <citation type="submission" date="2021-05" db="EMBL/GenBank/DDBJ databases">
        <title>Kineosporia and Streptomyces sp. nov. two new marine actinobacteria isolated from Coral.</title>
        <authorList>
            <person name="Buangrab K."/>
            <person name="Sutthacheep M."/>
            <person name="Yeemin T."/>
            <person name="Harunari E."/>
            <person name="Igarashi Y."/>
            <person name="Kanchanasin P."/>
            <person name="Tanasupawat S."/>
            <person name="Phongsopitanun W."/>
        </authorList>
    </citation>
    <scope>NUCLEOTIDE SEQUENCE [LARGE SCALE GENOMIC DNA]</scope>
    <source>
        <strain evidence="5 6">J2-2</strain>
    </source>
</reference>
<comment type="caution">
    <text evidence="5">The sequence shown here is derived from an EMBL/GenBank/DDBJ whole genome shotgun (WGS) entry which is preliminary data.</text>
</comment>